<evidence type="ECO:0000256" key="2">
    <source>
        <dbReference type="SAM" id="Phobius"/>
    </source>
</evidence>
<dbReference type="STRING" id="1522368.IN07_09175"/>
<evidence type="ECO:0000313" key="4">
    <source>
        <dbReference type="Proteomes" id="UP000029713"/>
    </source>
</evidence>
<keyword evidence="4" id="KW-1185">Reference proteome</keyword>
<feature type="region of interest" description="Disordered" evidence="1">
    <location>
        <begin position="349"/>
        <end position="372"/>
    </location>
</feature>
<keyword evidence="2" id="KW-1133">Transmembrane helix</keyword>
<dbReference type="AlphaFoldDB" id="A0A098Y9A4"/>
<keyword evidence="2" id="KW-0812">Transmembrane</keyword>
<dbReference type="EMBL" id="JPMX01000030">
    <property type="protein sequence ID" value="KGH47037.1"/>
    <property type="molecule type" value="Genomic_DNA"/>
</dbReference>
<proteinExistence type="predicted"/>
<protein>
    <submittedName>
        <fullName evidence="3">Uncharacterized protein</fullName>
    </submittedName>
</protein>
<accession>A0A098Y9A4</accession>
<reference evidence="3 4" key="1">
    <citation type="submission" date="2014-07" db="EMBL/GenBank/DDBJ databases">
        <title>Biosystematic studies on Modestobacter strains isolated from extreme hyper-arid desert soil and from historic building.</title>
        <authorList>
            <person name="Bukarasam K."/>
            <person name="Bull A."/>
            <person name="Girard G."/>
            <person name="van Wezel G."/>
            <person name="Goodfellow M."/>
        </authorList>
    </citation>
    <scope>NUCLEOTIDE SEQUENCE [LARGE SCALE GENOMIC DNA]</scope>
    <source>
        <strain evidence="3 4">KNN45-2b</strain>
    </source>
</reference>
<dbReference type="OrthoDB" id="5180383at2"/>
<keyword evidence="2" id="KW-0472">Membrane</keyword>
<name>A0A098Y9A4_9ACTN</name>
<dbReference type="RefSeq" id="WP_036335306.1">
    <property type="nucleotide sequence ID" value="NZ_JPMX01000030.1"/>
</dbReference>
<sequence length="448" mass="45895">MDLIDVETELRSHLAACPALRAPDDLAERTRVRHRRQRRQQAAVVGIGLAVVLVFGSVPVLRGLLPDTGTTQDVAAPSRGVSTQSLYDLPPRGALAGEEAWLQAVAALPWEAGEFDPDTPPAVTSHRVAWAGDEAGLRIAFVLGQADGRLSGTWFTGPAGAEPGELTQATGVQRLVRNQPLAFVDLLEGGSAGVLVVVGLPGDTVEYLAGTTVTAAGEEQVDRRQLPGVDGVAAGVINDPRASAHSLQVVVSRDGQEIEAMSYVLSDRAEAAARAPIEGIADPREVGSRISEETVQNTLQLPLSAYGPGLEGASTVLLAAGPTADGRGEMVLAGVTFRSGATVLVVGTTQRQADGSTTSSISTDDPQPAGTPLTDQVLAVRLDGDVAVQGPADAALAEVRDGEASLLATLPLTAGSGVGSAGDGPLTVRLLAADGTLLTEVPVSELGQ</sequence>
<organism evidence="3 4">
    <name type="scientific">Modestobacter caceresii</name>
    <dbReference type="NCBI Taxonomy" id="1522368"/>
    <lineage>
        <taxon>Bacteria</taxon>
        <taxon>Bacillati</taxon>
        <taxon>Actinomycetota</taxon>
        <taxon>Actinomycetes</taxon>
        <taxon>Geodermatophilales</taxon>
        <taxon>Geodermatophilaceae</taxon>
        <taxon>Modestobacter</taxon>
    </lineage>
</organism>
<comment type="caution">
    <text evidence="3">The sequence shown here is derived from an EMBL/GenBank/DDBJ whole genome shotgun (WGS) entry which is preliminary data.</text>
</comment>
<feature type="compositionally biased region" description="Low complexity" evidence="1">
    <location>
        <begin position="354"/>
        <end position="365"/>
    </location>
</feature>
<evidence type="ECO:0000313" key="3">
    <source>
        <dbReference type="EMBL" id="KGH47037.1"/>
    </source>
</evidence>
<feature type="transmembrane region" description="Helical" evidence="2">
    <location>
        <begin position="42"/>
        <end position="61"/>
    </location>
</feature>
<dbReference type="Proteomes" id="UP000029713">
    <property type="component" value="Unassembled WGS sequence"/>
</dbReference>
<evidence type="ECO:0000256" key="1">
    <source>
        <dbReference type="SAM" id="MobiDB-lite"/>
    </source>
</evidence>
<gene>
    <name evidence="3" type="ORF">IN07_09175</name>
</gene>